<proteinExistence type="predicted"/>
<evidence type="ECO:0000259" key="1">
    <source>
        <dbReference type="Pfam" id="PF13409"/>
    </source>
</evidence>
<dbReference type="InterPro" id="IPR054416">
    <property type="entry name" value="GST_UstS-like_C"/>
</dbReference>
<dbReference type="Gene3D" id="1.20.1050.10">
    <property type="match status" value="1"/>
</dbReference>
<dbReference type="EMBL" id="JBAHYK010000661">
    <property type="protein sequence ID" value="KAL0572170.1"/>
    <property type="molecule type" value="Genomic_DNA"/>
</dbReference>
<organism evidence="3 4">
    <name type="scientific">Marasmius crinis-equi</name>
    <dbReference type="NCBI Taxonomy" id="585013"/>
    <lineage>
        <taxon>Eukaryota</taxon>
        <taxon>Fungi</taxon>
        <taxon>Dikarya</taxon>
        <taxon>Basidiomycota</taxon>
        <taxon>Agaricomycotina</taxon>
        <taxon>Agaricomycetes</taxon>
        <taxon>Agaricomycetidae</taxon>
        <taxon>Agaricales</taxon>
        <taxon>Marasmiineae</taxon>
        <taxon>Marasmiaceae</taxon>
        <taxon>Marasmius</taxon>
    </lineage>
</organism>
<sequence>MDASKLIVFYDIASGPPFRTYAINPWRTRIALNAKQLHYRTEWVDITEIKTVRGQLGVPPTEKMPDGSDRYTLPIIHDQSKSEFIGDQFEIALYLDKEYPSSGVKLFPDSTSVDLARTVEEHTNSLFYQFFGLLTSGIPLNPETAAITKADFASRFGAKSWEDMGFEGEARIQKVEELRAAFESLAKLYRVNEDGTQGPFFEGRASPVYADLIVAGWMRVLQRSFREFEEVKTWHGGLWARIHSETEKFAQVK</sequence>
<evidence type="ECO:0000259" key="2">
    <source>
        <dbReference type="Pfam" id="PF22041"/>
    </source>
</evidence>
<feature type="domain" description="GST N-terminal" evidence="1">
    <location>
        <begin position="25"/>
        <end position="97"/>
    </location>
</feature>
<dbReference type="InterPro" id="IPR004045">
    <property type="entry name" value="Glutathione_S-Trfase_N"/>
</dbReference>
<evidence type="ECO:0000313" key="4">
    <source>
        <dbReference type="Proteomes" id="UP001465976"/>
    </source>
</evidence>
<gene>
    <name evidence="3" type="ORF">V5O48_009798</name>
</gene>
<evidence type="ECO:0000313" key="3">
    <source>
        <dbReference type="EMBL" id="KAL0572170.1"/>
    </source>
</evidence>
<comment type="caution">
    <text evidence="3">The sequence shown here is derived from an EMBL/GenBank/DDBJ whole genome shotgun (WGS) entry which is preliminary data.</text>
</comment>
<evidence type="ECO:0008006" key="5">
    <source>
        <dbReference type="Google" id="ProtNLM"/>
    </source>
</evidence>
<accession>A0ABR3FA52</accession>
<dbReference type="Gene3D" id="3.40.30.10">
    <property type="entry name" value="Glutaredoxin"/>
    <property type="match status" value="1"/>
</dbReference>
<protein>
    <recommendedName>
        <fullName evidence="5">GST N-terminal domain-containing protein</fullName>
    </recommendedName>
</protein>
<keyword evidence="4" id="KW-1185">Reference proteome</keyword>
<dbReference type="Proteomes" id="UP001465976">
    <property type="component" value="Unassembled WGS sequence"/>
</dbReference>
<feature type="domain" description="Glutathione S-transferase UstS-like C-terminal" evidence="2">
    <location>
        <begin position="139"/>
        <end position="249"/>
    </location>
</feature>
<dbReference type="InterPro" id="IPR036249">
    <property type="entry name" value="Thioredoxin-like_sf"/>
</dbReference>
<reference evidence="3 4" key="1">
    <citation type="submission" date="2024-02" db="EMBL/GenBank/DDBJ databases">
        <title>A draft genome for the cacao thread blight pathogen Marasmius crinis-equi.</title>
        <authorList>
            <person name="Cohen S.P."/>
            <person name="Baruah I.K."/>
            <person name="Amoako-Attah I."/>
            <person name="Bukari Y."/>
            <person name="Meinhardt L.W."/>
            <person name="Bailey B.A."/>
        </authorList>
    </citation>
    <scope>NUCLEOTIDE SEQUENCE [LARGE SCALE GENOMIC DNA]</scope>
    <source>
        <strain evidence="3 4">GH-76</strain>
    </source>
</reference>
<dbReference type="SUPFAM" id="SSF52833">
    <property type="entry name" value="Thioredoxin-like"/>
    <property type="match status" value="1"/>
</dbReference>
<name>A0ABR3FA52_9AGAR</name>
<dbReference type="Pfam" id="PF22041">
    <property type="entry name" value="GST_C_7"/>
    <property type="match status" value="1"/>
</dbReference>
<dbReference type="Pfam" id="PF13409">
    <property type="entry name" value="GST_N_2"/>
    <property type="match status" value="1"/>
</dbReference>